<proteinExistence type="predicted"/>
<dbReference type="PROSITE" id="PS50943">
    <property type="entry name" value="HTH_CROC1"/>
    <property type="match status" value="1"/>
</dbReference>
<accession>A0A1H9R1K0</accession>
<feature type="domain" description="HTH cro/C1-type" evidence="1">
    <location>
        <begin position="11"/>
        <end position="66"/>
    </location>
</feature>
<dbReference type="SMART" id="SM00530">
    <property type="entry name" value="HTH_XRE"/>
    <property type="match status" value="1"/>
</dbReference>
<dbReference type="Pfam" id="PF13560">
    <property type="entry name" value="HTH_31"/>
    <property type="match status" value="1"/>
</dbReference>
<dbReference type="InterPro" id="IPR010982">
    <property type="entry name" value="Lambda_DNA-bd_dom_sf"/>
</dbReference>
<evidence type="ECO:0000313" key="3">
    <source>
        <dbReference type="Proteomes" id="UP000199051"/>
    </source>
</evidence>
<dbReference type="SUPFAM" id="SSF47413">
    <property type="entry name" value="lambda repressor-like DNA-binding domains"/>
    <property type="match status" value="1"/>
</dbReference>
<keyword evidence="3" id="KW-1185">Reference proteome</keyword>
<sequence length="391" mass="42250">MEDSFEVGARVRYWRDRRRLGRKQFADLVGRSTSWLDKVESGERALERLPLIERVAEVLGIEPGVLTDRRAADRAQQCVDPTEVAAIRAALGQYVDDDRPVDLAAVTRQATYLDHAWLSSRFTVVARHLPSLMADARRAVVAAPDQLSAHRVKVSTYRLASSVLVKFDSTDLAWLAADRAMHAAQGVDDPWSLARATRSVARAMGRTQQAVAVLTGVADRVRGQVVADEADLLAVYGMLFLAASITAADLGDAGFAGEMHEQASAVAGRFEPHFADHQTCFGVANVRVHRVAALVRLGEPGKAIETARTIDPTGLTPERKANLLLDLTEAHIAVAEHHRAAHVLAQAERVAPEEVRCRPVAHGLVRTLLRHTTGAPAGLVAGIAERAGVAA</sequence>
<dbReference type="Proteomes" id="UP000199051">
    <property type="component" value="Unassembled WGS sequence"/>
</dbReference>
<evidence type="ECO:0000313" key="2">
    <source>
        <dbReference type="EMBL" id="SER66600.1"/>
    </source>
</evidence>
<gene>
    <name evidence="2" type="ORF">SAMN04487818_104538</name>
</gene>
<dbReference type="InterPro" id="IPR001387">
    <property type="entry name" value="Cro/C1-type_HTH"/>
</dbReference>
<dbReference type="AlphaFoldDB" id="A0A1H9R1K0"/>
<dbReference type="STRING" id="155974.SAMN04487818_104538"/>
<evidence type="ECO:0000259" key="1">
    <source>
        <dbReference type="PROSITE" id="PS50943"/>
    </source>
</evidence>
<organism evidence="2 3">
    <name type="scientific">Actinokineospora terrae</name>
    <dbReference type="NCBI Taxonomy" id="155974"/>
    <lineage>
        <taxon>Bacteria</taxon>
        <taxon>Bacillati</taxon>
        <taxon>Actinomycetota</taxon>
        <taxon>Actinomycetes</taxon>
        <taxon>Pseudonocardiales</taxon>
        <taxon>Pseudonocardiaceae</taxon>
        <taxon>Actinokineospora</taxon>
    </lineage>
</organism>
<reference evidence="3" key="1">
    <citation type="submission" date="2016-10" db="EMBL/GenBank/DDBJ databases">
        <authorList>
            <person name="Varghese N."/>
            <person name="Submissions S."/>
        </authorList>
    </citation>
    <scope>NUCLEOTIDE SEQUENCE [LARGE SCALE GENOMIC DNA]</scope>
    <source>
        <strain evidence="3">DSM 44260</strain>
    </source>
</reference>
<dbReference type="RefSeq" id="WP_092777167.1">
    <property type="nucleotide sequence ID" value="NZ_FOGI01000004.1"/>
</dbReference>
<dbReference type="EMBL" id="FOGI01000004">
    <property type="protein sequence ID" value="SER66600.1"/>
    <property type="molecule type" value="Genomic_DNA"/>
</dbReference>
<dbReference type="GO" id="GO:0003677">
    <property type="term" value="F:DNA binding"/>
    <property type="evidence" value="ECO:0007669"/>
    <property type="project" value="InterPro"/>
</dbReference>
<name>A0A1H9R1K0_9PSEU</name>
<dbReference type="Gene3D" id="1.10.260.40">
    <property type="entry name" value="lambda repressor-like DNA-binding domains"/>
    <property type="match status" value="1"/>
</dbReference>
<protein>
    <submittedName>
        <fullName evidence="2">Transcriptional regulator, contains XRE-family HTH domain</fullName>
    </submittedName>
</protein>